<dbReference type="InterPro" id="IPR035398">
    <property type="entry name" value="Bac_rhamnosid_C"/>
</dbReference>
<evidence type="ECO:0000256" key="1">
    <source>
        <dbReference type="ARBA" id="ARBA00022801"/>
    </source>
</evidence>
<feature type="domain" description="Alpha-L-rhamnosidase C-terminal" evidence="5">
    <location>
        <begin position="788"/>
        <end position="858"/>
    </location>
</feature>
<evidence type="ECO:0000313" key="6">
    <source>
        <dbReference type="EMBL" id="CAG7618591.1"/>
    </source>
</evidence>
<evidence type="ECO:0000259" key="4">
    <source>
        <dbReference type="Pfam" id="PF17389"/>
    </source>
</evidence>
<evidence type="ECO:0000259" key="3">
    <source>
        <dbReference type="Pfam" id="PF08531"/>
    </source>
</evidence>
<dbReference type="AlphaFoldDB" id="A0A916NWP6"/>
<dbReference type="Pfam" id="PF08531">
    <property type="entry name" value="Bac_rhamnosid_N"/>
    <property type="match status" value="1"/>
</dbReference>
<proteinExistence type="predicted"/>
<feature type="domain" description="Bacterial alpha-L-rhamnosidase N-terminal" evidence="3">
    <location>
        <begin position="152"/>
        <end position="322"/>
    </location>
</feature>
<reference evidence="6" key="1">
    <citation type="submission" date="2021-06" db="EMBL/GenBank/DDBJ databases">
        <authorList>
            <person name="Criscuolo A."/>
        </authorList>
    </citation>
    <scope>NUCLEOTIDE SEQUENCE</scope>
    <source>
        <strain evidence="6">CIP111600</strain>
    </source>
</reference>
<feature type="domain" description="Alpha-L-rhamnosidase concanavalin-like" evidence="2">
    <location>
        <begin position="331"/>
        <end position="431"/>
    </location>
</feature>
<dbReference type="Pfam" id="PF17390">
    <property type="entry name" value="Bac_rhamnosid_C"/>
    <property type="match status" value="1"/>
</dbReference>
<dbReference type="PIRSF" id="PIRSF010631">
    <property type="entry name" value="A-rhamnsds"/>
    <property type="match status" value="1"/>
</dbReference>
<evidence type="ECO:0000259" key="5">
    <source>
        <dbReference type="Pfam" id="PF17390"/>
    </source>
</evidence>
<feature type="domain" description="Alpha-L-rhamnosidase six-hairpin glycosidase" evidence="4">
    <location>
        <begin position="435"/>
        <end position="780"/>
    </location>
</feature>
<organism evidence="6 7">
    <name type="scientific">Paenibacillus solanacearum</name>
    <dbReference type="NCBI Taxonomy" id="2048548"/>
    <lineage>
        <taxon>Bacteria</taxon>
        <taxon>Bacillati</taxon>
        <taxon>Bacillota</taxon>
        <taxon>Bacilli</taxon>
        <taxon>Bacillales</taxon>
        <taxon>Paenibacillaceae</taxon>
        <taxon>Paenibacillus</taxon>
    </lineage>
</organism>
<dbReference type="PANTHER" id="PTHR33307">
    <property type="entry name" value="ALPHA-RHAMNOSIDASE (EUROFUNG)"/>
    <property type="match status" value="1"/>
</dbReference>
<dbReference type="Pfam" id="PF05592">
    <property type="entry name" value="Bac_rhamnosid"/>
    <property type="match status" value="1"/>
</dbReference>
<evidence type="ECO:0000259" key="2">
    <source>
        <dbReference type="Pfam" id="PF05592"/>
    </source>
</evidence>
<comment type="caution">
    <text evidence="6">The sequence shown here is derived from an EMBL/GenBank/DDBJ whole genome shotgun (WGS) entry which is preliminary data.</text>
</comment>
<dbReference type="RefSeq" id="WP_218091915.1">
    <property type="nucleotide sequence ID" value="NZ_CAJVAS010000007.1"/>
</dbReference>
<accession>A0A916NWP6</accession>
<keyword evidence="6" id="KW-0326">Glycosidase</keyword>
<dbReference type="EMBL" id="CAJVAS010000007">
    <property type="protein sequence ID" value="CAG7618591.1"/>
    <property type="molecule type" value="Genomic_DNA"/>
</dbReference>
<dbReference type="InterPro" id="IPR035396">
    <property type="entry name" value="Bac_rhamnosid6H"/>
</dbReference>
<dbReference type="Pfam" id="PF17389">
    <property type="entry name" value="Bac_rhamnosid6H"/>
    <property type="match status" value="1"/>
</dbReference>
<dbReference type="InterPro" id="IPR013737">
    <property type="entry name" value="Bac_rhamnosid_N"/>
</dbReference>
<dbReference type="InterPro" id="IPR016007">
    <property type="entry name" value="Alpha_rhamnosid"/>
</dbReference>
<dbReference type="Proteomes" id="UP000693672">
    <property type="component" value="Unassembled WGS sequence"/>
</dbReference>
<dbReference type="Pfam" id="PF25788">
    <property type="entry name" value="Ig_Rha78A_N"/>
    <property type="match status" value="1"/>
</dbReference>
<protein>
    <submittedName>
        <fullName evidence="6">Alpha-L-rhamnosidase</fullName>
        <ecNumber evidence="6">3.2.1.40</ecNumber>
    </submittedName>
</protein>
<name>A0A916NWP6_9BACL</name>
<gene>
    <name evidence="6" type="ORF">PAESOLCIP111_02130</name>
</gene>
<evidence type="ECO:0000313" key="7">
    <source>
        <dbReference type="Proteomes" id="UP000693672"/>
    </source>
</evidence>
<dbReference type="EC" id="3.2.1.40" evidence="6"/>
<sequence length="896" mass="101258">MELQVVRLKCEYKSNPLGLDVRAPRFGWHIEARRRNTNQSAYRIQVSKEDPDFSTLAWDTGAVQSDRSVHVAYEGAELEPRTRYYYRVRVWDDQGIGSEWSAPAYWETGLMDPSAWTAEWISASRQTAENEEDKSPEQPADYVRTTFTPARKVRSARLYATALGLYTAYVNGRRVSDDLFTPGWTSYNKRLQYQTYDVTGLLAEGDNVVGAALADGWYKGNLAWKGARNLYGDRRALLMQLHVKYEDGTEQVWSTDRSWRVSSAGPIRMAELYHGEQYDATMEMTGWNAPGYDVTRWEPAEALDLPKEHLIAQENDPTRVVEDIQPIALIRTPKGETVIDMGQNLVGWVRFTIHADAGRRIVLEHAEVLDKEGNFYTANLRSAKQRIEYICKGGGAETYEPHFTFQGFRYVKVEGWNGEPDLSCFTARVIHTDMERTGSFECSDPLINQLQHNILWGQKGNFLDIPTDCPQRDERLGWTGDAQVFIRTAAFNMNVASFFTKWLRDLKADQQADGAVPHVIPDALPPEHTHSSAAWGDAAVICPWTVYLCYGDTRILEEQYDSMKAWVEYMRRQGDNEYLRNTGFHYGDWLGLDAKEGSYRGATPNDYIATAFYAYSTELLAKTAEIIGHTDDAEQYRLLYRRIVEAFNREFVTPAGRLAAPTQTAYVLALMFGLVEGDVKRRVAGTLAAMVRQNKDRLTTGFVGTPYLCHALSQNGYHETAVKLVLQKEYPSWLYSVLKGATTMWEHWDGIKPDGSFWSTAMNSYNHYAYGSIGDWMYQVLAGLDTDRETPGYKHLQIRPQTGEGFEWVRATLNTMYGTAASGWSKQPDGRLSVEITVPPNTTASVELPQALLADVQESGRELAAAEGILSREQAEGHVRLSLGSGTYTFAYPIVG</sequence>
<dbReference type="InterPro" id="IPR008902">
    <property type="entry name" value="Rhamnosid_concanavalin"/>
</dbReference>
<dbReference type="GO" id="GO:0030596">
    <property type="term" value="F:alpha-L-rhamnosidase activity"/>
    <property type="evidence" value="ECO:0007669"/>
    <property type="project" value="UniProtKB-EC"/>
</dbReference>
<keyword evidence="7" id="KW-1185">Reference proteome</keyword>
<keyword evidence="1 6" id="KW-0378">Hydrolase</keyword>
<dbReference type="PANTHER" id="PTHR33307:SF6">
    <property type="entry name" value="ALPHA-RHAMNOSIDASE (EUROFUNG)-RELATED"/>
    <property type="match status" value="1"/>
</dbReference>